<dbReference type="GO" id="GO:0051205">
    <property type="term" value="P:protein insertion into membrane"/>
    <property type="evidence" value="ECO:0007669"/>
    <property type="project" value="TreeGrafter"/>
</dbReference>
<dbReference type="CDD" id="cd20070">
    <property type="entry name" value="5TM_YidC_Alb3"/>
    <property type="match status" value="1"/>
</dbReference>
<keyword evidence="7" id="KW-0653">Protein transport</keyword>
<evidence type="ECO:0000256" key="4">
    <source>
        <dbReference type="ARBA" id="ARBA00022448"/>
    </source>
</evidence>
<dbReference type="RefSeq" id="WP_154433416.1">
    <property type="nucleotide sequence ID" value="NZ_VUNC01000001.1"/>
</dbReference>
<name>A0A6N7XNY5_9ACTN</name>
<keyword evidence="6 16" id="KW-0812">Transmembrane</keyword>
<keyword evidence="10" id="KW-0143">Chaperone</keyword>
<feature type="compositionally biased region" description="Basic residues" evidence="17">
    <location>
        <begin position="242"/>
        <end position="252"/>
    </location>
</feature>
<proteinExistence type="inferred from homology"/>
<evidence type="ECO:0000256" key="8">
    <source>
        <dbReference type="ARBA" id="ARBA00022989"/>
    </source>
</evidence>
<feature type="transmembrane region" description="Helical" evidence="18">
    <location>
        <begin position="12"/>
        <end position="38"/>
    </location>
</feature>
<dbReference type="NCBIfam" id="TIGR03592">
    <property type="entry name" value="yidC_oxa1_cterm"/>
    <property type="match status" value="1"/>
</dbReference>
<comment type="subunit">
    <text evidence="12">Interacts with the Sec translocase complex via SecD. Specifically interacts with transmembrane segments of nascent integral membrane proteins during membrane integration.</text>
</comment>
<feature type="domain" description="Membrane insertase YidC/Oxa/ALB C-terminal" evidence="19">
    <location>
        <begin position="23"/>
        <end position="215"/>
    </location>
</feature>
<feature type="transmembrane region" description="Helical" evidence="18">
    <location>
        <begin position="175"/>
        <end position="201"/>
    </location>
</feature>
<evidence type="ECO:0000256" key="11">
    <source>
        <dbReference type="ARBA" id="ARBA00025034"/>
    </source>
</evidence>
<dbReference type="InterPro" id="IPR001708">
    <property type="entry name" value="YidC/ALB3/OXA1/COX18"/>
</dbReference>
<evidence type="ECO:0000256" key="3">
    <source>
        <dbReference type="ARBA" id="ARBA00015325"/>
    </source>
</evidence>
<evidence type="ECO:0000256" key="17">
    <source>
        <dbReference type="SAM" id="MobiDB-lite"/>
    </source>
</evidence>
<dbReference type="Proteomes" id="UP000469325">
    <property type="component" value="Unassembled WGS sequence"/>
</dbReference>
<evidence type="ECO:0000256" key="15">
    <source>
        <dbReference type="ARBA" id="ARBA00033342"/>
    </source>
</evidence>
<feature type="transmembrane region" description="Helical" evidence="18">
    <location>
        <begin position="141"/>
        <end position="163"/>
    </location>
</feature>
<dbReference type="GO" id="GO:0005886">
    <property type="term" value="C:plasma membrane"/>
    <property type="evidence" value="ECO:0007669"/>
    <property type="project" value="UniProtKB-SubCell"/>
</dbReference>
<keyword evidence="5" id="KW-1003">Cell membrane</keyword>
<feature type="transmembrane region" description="Helical" evidence="18">
    <location>
        <begin position="86"/>
        <end position="109"/>
    </location>
</feature>
<keyword evidence="4" id="KW-0813">Transport</keyword>
<keyword evidence="21" id="KW-1185">Reference proteome</keyword>
<comment type="subcellular location">
    <subcellularLocation>
        <location evidence="1">Cell membrane</location>
        <topology evidence="1">Multi-pass membrane protein</topology>
    </subcellularLocation>
    <subcellularLocation>
        <location evidence="16">Membrane</location>
        <topology evidence="16">Multi-pass membrane protein</topology>
    </subcellularLocation>
</comment>
<comment type="caution">
    <text evidence="20">The sequence shown here is derived from an EMBL/GenBank/DDBJ whole genome shotgun (WGS) entry which is preliminary data.</text>
</comment>
<evidence type="ECO:0000256" key="1">
    <source>
        <dbReference type="ARBA" id="ARBA00004651"/>
    </source>
</evidence>
<evidence type="ECO:0000256" key="5">
    <source>
        <dbReference type="ARBA" id="ARBA00022475"/>
    </source>
</evidence>
<reference evidence="20 21" key="1">
    <citation type="submission" date="2019-08" db="EMBL/GenBank/DDBJ databases">
        <title>In-depth cultivation of the pig gut microbiome towards novel bacterial diversity and tailored functional studies.</title>
        <authorList>
            <person name="Wylensek D."/>
            <person name="Hitch T.C.A."/>
            <person name="Clavel T."/>
        </authorList>
    </citation>
    <scope>NUCLEOTIDE SEQUENCE [LARGE SCALE GENOMIC DNA]</scope>
    <source>
        <strain evidence="20 21">CA-Schmier-601-WT-1</strain>
    </source>
</reference>
<evidence type="ECO:0000256" key="14">
    <source>
        <dbReference type="ARBA" id="ARBA00033245"/>
    </source>
</evidence>
<comment type="similarity">
    <text evidence="2">Belongs to the OXA1/ALB3/YidC family. Type 1 subfamily.</text>
</comment>
<dbReference type="GO" id="GO:0032977">
    <property type="term" value="F:membrane insertase activity"/>
    <property type="evidence" value="ECO:0007669"/>
    <property type="project" value="InterPro"/>
</dbReference>
<dbReference type="InterPro" id="IPR028055">
    <property type="entry name" value="YidC/Oxa/ALB_C"/>
</dbReference>
<evidence type="ECO:0000256" key="13">
    <source>
        <dbReference type="ARBA" id="ARBA00031538"/>
    </source>
</evidence>
<evidence type="ECO:0000313" key="21">
    <source>
        <dbReference type="Proteomes" id="UP000469325"/>
    </source>
</evidence>
<sequence>MWDWFINFLTGILAQLAALTGDWGLAVIVITFIMRLIVMPLQTRSTQSSARMQALQPQLMEIQQRYANDPERQADEMRKFYAENKFNPLGGCLPLLIQMPVFFALFAVMKKVPETAHFLNIMPSLSQSASGAWAAGGFSGALVYILFDIAFGVMTFIPMVMNLQNTTEDQRQQTLIMGVVMSIMMLWFGWTCPGAVLLYYVTSALWQTIQQKVVTQRVMDKVKAETEEKLKSQPVQVDVVRKEHKPRPKKKH</sequence>
<evidence type="ECO:0000256" key="2">
    <source>
        <dbReference type="ARBA" id="ARBA00010527"/>
    </source>
</evidence>
<evidence type="ECO:0000256" key="7">
    <source>
        <dbReference type="ARBA" id="ARBA00022927"/>
    </source>
</evidence>
<dbReference type="PANTHER" id="PTHR12428:SF65">
    <property type="entry name" value="CYTOCHROME C OXIDASE ASSEMBLY PROTEIN COX18, MITOCHONDRIAL"/>
    <property type="match status" value="1"/>
</dbReference>
<evidence type="ECO:0000259" key="19">
    <source>
        <dbReference type="Pfam" id="PF02096"/>
    </source>
</evidence>
<organism evidence="20 21">
    <name type="scientific">Olsenella porci</name>
    <dbReference type="NCBI Taxonomy" id="2652279"/>
    <lineage>
        <taxon>Bacteria</taxon>
        <taxon>Bacillati</taxon>
        <taxon>Actinomycetota</taxon>
        <taxon>Coriobacteriia</taxon>
        <taxon>Coriobacteriales</taxon>
        <taxon>Atopobiaceae</taxon>
        <taxon>Olsenella</taxon>
    </lineage>
</organism>
<dbReference type="PANTHER" id="PTHR12428">
    <property type="entry name" value="OXA1"/>
    <property type="match status" value="1"/>
</dbReference>
<keyword evidence="9 18" id="KW-0472">Membrane</keyword>
<protein>
    <recommendedName>
        <fullName evidence="3">Membrane protein insertase YidC</fullName>
    </recommendedName>
    <alternativeName>
        <fullName evidence="15">Foldase YidC</fullName>
    </alternativeName>
    <alternativeName>
        <fullName evidence="14">Membrane integrase YidC</fullName>
    </alternativeName>
    <alternativeName>
        <fullName evidence="13">Membrane protein YidC</fullName>
    </alternativeName>
</protein>
<dbReference type="GO" id="GO:0015031">
    <property type="term" value="P:protein transport"/>
    <property type="evidence" value="ECO:0007669"/>
    <property type="project" value="UniProtKB-KW"/>
</dbReference>
<comment type="function">
    <text evidence="11">Required for the insertion and/or proper folding and/or complex formation of integral membrane proteins into the membrane. Involved in integration of membrane proteins that insert both dependently and independently of the Sec translocase complex, as well as at least some lipoproteins. Aids folding of multispanning membrane proteins.</text>
</comment>
<dbReference type="AlphaFoldDB" id="A0A6N7XNY5"/>
<evidence type="ECO:0000313" key="20">
    <source>
        <dbReference type="EMBL" id="MST71649.1"/>
    </source>
</evidence>
<feature type="region of interest" description="Disordered" evidence="17">
    <location>
        <begin position="233"/>
        <end position="252"/>
    </location>
</feature>
<evidence type="ECO:0000256" key="16">
    <source>
        <dbReference type="RuleBase" id="RU003945"/>
    </source>
</evidence>
<dbReference type="EMBL" id="VUNC01000001">
    <property type="protein sequence ID" value="MST71649.1"/>
    <property type="molecule type" value="Genomic_DNA"/>
</dbReference>
<evidence type="ECO:0000256" key="6">
    <source>
        <dbReference type="ARBA" id="ARBA00022692"/>
    </source>
</evidence>
<keyword evidence="8 18" id="KW-1133">Transmembrane helix</keyword>
<accession>A0A6N7XNY5</accession>
<evidence type="ECO:0000256" key="9">
    <source>
        <dbReference type="ARBA" id="ARBA00023136"/>
    </source>
</evidence>
<dbReference type="Pfam" id="PF02096">
    <property type="entry name" value="60KD_IMP"/>
    <property type="match status" value="1"/>
</dbReference>
<gene>
    <name evidence="20" type="ORF">FYJ68_00725</name>
</gene>
<dbReference type="InterPro" id="IPR047196">
    <property type="entry name" value="YidC_ALB_C"/>
</dbReference>
<evidence type="ECO:0000256" key="10">
    <source>
        <dbReference type="ARBA" id="ARBA00023186"/>
    </source>
</evidence>
<evidence type="ECO:0000256" key="18">
    <source>
        <dbReference type="SAM" id="Phobius"/>
    </source>
</evidence>
<evidence type="ECO:0000256" key="12">
    <source>
        <dbReference type="ARBA" id="ARBA00026028"/>
    </source>
</evidence>